<proteinExistence type="predicted"/>
<reference evidence="3" key="1">
    <citation type="journal article" date="2020" name="bioRxiv">
        <title>Comparative genomics of Chlamydomonas.</title>
        <authorList>
            <person name="Craig R.J."/>
            <person name="Hasan A.R."/>
            <person name="Ness R.W."/>
            <person name="Keightley P.D."/>
        </authorList>
    </citation>
    <scope>NUCLEOTIDE SEQUENCE</scope>
    <source>
        <strain evidence="3">SAG 7.73</strain>
    </source>
</reference>
<evidence type="ECO:0000256" key="2">
    <source>
        <dbReference type="SAM" id="MobiDB-lite"/>
    </source>
</evidence>
<feature type="region of interest" description="Disordered" evidence="2">
    <location>
        <begin position="91"/>
        <end position="126"/>
    </location>
</feature>
<protein>
    <submittedName>
        <fullName evidence="3">Uncharacterized protein</fullName>
    </submittedName>
</protein>
<evidence type="ECO:0000256" key="1">
    <source>
        <dbReference type="SAM" id="Coils"/>
    </source>
</evidence>
<evidence type="ECO:0000313" key="3">
    <source>
        <dbReference type="EMBL" id="KAG2442637.1"/>
    </source>
</evidence>
<keyword evidence="4" id="KW-1185">Reference proteome</keyword>
<feature type="region of interest" description="Disordered" evidence="2">
    <location>
        <begin position="181"/>
        <end position="214"/>
    </location>
</feature>
<feature type="compositionally biased region" description="Basic and acidic residues" evidence="2">
    <location>
        <begin position="201"/>
        <end position="214"/>
    </location>
</feature>
<dbReference type="Proteomes" id="UP000650467">
    <property type="component" value="Unassembled WGS sequence"/>
</dbReference>
<gene>
    <name evidence="3" type="ORF">HXX76_002721</name>
</gene>
<dbReference type="OrthoDB" id="545593at2759"/>
<sequence>MQCEQGDADVAVPRKAARRKRPPRPNATANSILELERKLKALLAEHTVATVENQRLKNRLGVIEALLPVRVQPGEDLARLCSNSADAAWGRGCQHRRRSSSAEQASRSESAADDHSAGHGQGHGPIAAGAGGPTACAYDSPADGHSHAAGCCSPGCKSELGRRQGEPGTAGGAEAALAARPLGGPQQQQQQQEQPRLSPALDRRSHPEQPSQHDIEAATKQWLAAWRVWVREAALLSVAYTARPSELYLRQIDAAFERVCEEGARIWYPLGHPDVICGAVQLNVDTGRPETPPDSHWKEVVEGMAVSGQQVAACRTTLALYRERMEVVLAERCRLTERLAESMAAAAQAEEAPHAAAGPSESAGSAHYQQVGVEAAAAAAALDANVAAEGRATRLAREFLRSNILSSLQRARCAALSYPFYPDALAIIAAMAALPDQPLGNA</sequence>
<feature type="compositionally biased region" description="Low complexity" evidence="2">
    <location>
        <begin position="181"/>
        <end position="194"/>
    </location>
</feature>
<feature type="coiled-coil region" evidence="1">
    <location>
        <begin position="32"/>
        <end position="59"/>
    </location>
</feature>
<dbReference type="AlphaFoldDB" id="A0A835TF97"/>
<comment type="caution">
    <text evidence="3">The sequence shown here is derived from an EMBL/GenBank/DDBJ whole genome shotgun (WGS) entry which is preliminary data.</text>
</comment>
<dbReference type="EMBL" id="JAEHOC010000004">
    <property type="protein sequence ID" value="KAG2442637.1"/>
    <property type="molecule type" value="Genomic_DNA"/>
</dbReference>
<feature type="region of interest" description="Disordered" evidence="2">
    <location>
        <begin position="1"/>
        <end position="29"/>
    </location>
</feature>
<organism evidence="3 4">
    <name type="scientific">Chlamydomonas incerta</name>
    <dbReference type="NCBI Taxonomy" id="51695"/>
    <lineage>
        <taxon>Eukaryota</taxon>
        <taxon>Viridiplantae</taxon>
        <taxon>Chlorophyta</taxon>
        <taxon>core chlorophytes</taxon>
        <taxon>Chlorophyceae</taxon>
        <taxon>CS clade</taxon>
        <taxon>Chlamydomonadales</taxon>
        <taxon>Chlamydomonadaceae</taxon>
        <taxon>Chlamydomonas</taxon>
    </lineage>
</organism>
<evidence type="ECO:0000313" key="4">
    <source>
        <dbReference type="Proteomes" id="UP000650467"/>
    </source>
</evidence>
<keyword evidence="1" id="KW-0175">Coiled coil</keyword>
<accession>A0A835TF97</accession>
<name>A0A835TF97_CHLIN</name>